<protein>
    <submittedName>
        <fullName evidence="5">Lrp/AsnC family transcriptional regulator</fullName>
    </submittedName>
</protein>
<accession>A0A437QE36</accession>
<dbReference type="PROSITE" id="PS50956">
    <property type="entry name" value="HTH_ASNC_2"/>
    <property type="match status" value="1"/>
</dbReference>
<comment type="caution">
    <text evidence="5">The sequence shown here is derived from an EMBL/GenBank/DDBJ whole genome shotgun (WGS) entry which is preliminary data.</text>
</comment>
<dbReference type="InterPro" id="IPR000485">
    <property type="entry name" value="AsnC-type_HTH_dom"/>
</dbReference>
<dbReference type="Pfam" id="PF01037">
    <property type="entry name" value="AsnC_trans_reg"/>
    <property type="match status" value="1"/>
</dbReference>
<name>A0A437QE36_9GAMM</name>
<dbReference type="PROSITE" id="PS00519">
    <property type="entry name" value="HTH_ASNC_1"/>
    <property type="match status" value="1"/>
</dbReference>
<evidence type="ECO:0000256" key="2">
    <source>
        <dbReference type="ARBA" id="ARBA00023125"/>
    </source>
</evidence>
<dbReference type="RefSeq" id="WP_127692965.1">
    <property type="nucleotide sequence ID" value="NZ_SACQ01000001.1"/>
</dbReference>
<evidence type="ECO:0000313" key="6">
    <source>
        <dbReference type="Proteomes" id="UP000282818"/>
    </source>
</evidence>
<dbReference type="GO" id="GO:0043200">
    <property type="term" value="P:response to amino acid"/>
    <property type="evidence" value="ECO:0007669"/>
    <property type="project" value="TreeGrafter"/>
</dbReference>
<dbReference type="SUPFAM" id="SSF54909">
    <property type="entry name" value="Dimeric alpha+beta barrel"/>
    <property type="match status" value="1"/>
</dbReference>
<dbReference type="SMART" id="SM00344">
    <property type="entry name" value="HTH_ASNC"/>
    <property type="match status" value="1"/>
</dbReference>
<dbReference type="PRINTS" id="PR00033">
    <property type="entry name" value="HTHASNC"/>
</dbReference>
<dbReference type="SUPFAM" id="SSF46785">
    <property type="entry name" value="Winged helix' DNA-binding domain"/>
    <property type="match status" value="1"/>
</dbReference>
<dbReference type="InterPro" id="IPR011008">
    <property type="entry name" value="Dimeric_a/b-barrel"/>
</dbReference>
<dbReference type="Gene3D" id="1.10.10.10">
    <property type="entry name" value="Winged helix-like DNA-binding domain superfamily/Winged helix DNA-binding domain"/>
    <property type="match status" value="1"/>
</dbReference>
<gene>
    <name evidence="5" type="ORF">EOE65_03840</name>
</gene>
<dbReference type="InterPro" id="IPR036388">
    <property type="entry name" value="WH-like_DNA-bd_sf"/>
</dbReference>
<dbReference type="EMBL" id="SACQ01000001">
    <property type="protein sequence ID" value="RVU32797.1"/>
    <property type="molecule type" value="Genomic_DNA"/>
</dbReference>
<dbReference type="PANTHER" id="PTHR30154:SF17">
    <property type="entry name" value="DNA-BINDING TRANSCRIPTIONAL ACTIVATOR DECR"/>
    <property type="match status" value="1"/>
</dbReference>
<organism evidence="5 6">
    <name type="scientific">Neptunomonas marina</name>
    <dbReference type="NCBI Taxonomy" id="1815562"/>
    <lineage>
        <taxon>Bacteria</taxon>
        <taxon>Pseudomonadati</taxon>
        <taxon>Pseudomonadota</taxon>
        <taxon>Gammaproteobacteria</taxon>
        <taxon>Oceanospirillales</taxon>
        <taxon>Oceanospirillaceae</taxon>
        <taxon>Neptunomonas</taxon>
    </lineage>
</organism>
<dbReference type="InterPro" id="IPR019885">
    <property type="entry name" value="Tscrpt_reg_HTH_AsnC-type_CS"/>
</dbReference>
<reference evidence="5 6" key="1">
    <citation type="submission" date="2019-01" db="EMBL/GenBank/DDBJ databases">
        <authorList>
            <person name="Chen W.-M."/>
        </authorList>
    </citation>
    <scope>NUCLEOTIDE SEQUENCE [LARGE SCALE GENOMIC DNA]</scope>
    <source>
        <strain evidence="5 6">HPM-16</strain>
    </source>
</reference>
<dbReference type="GO" id="GO:0005829">
    <property type="term" value="C:cytosol"/>
    <property type="evidence" value="ECO:0007669"/>
    <property type="project" value="TreeGrafter"/>
</dbReference>
<dbReference type="InterPro" id="IPR019888">
    <property type="entry name" value="Tscrpt_reg_AsnC-like"/>
</dbReference>
<dbReference type="Proteomes" id="UP000282818">
    <property type="component" value="Unassembled WGS sequence"/>
</dbReference>
<evidence type="ECO:0000259" key="4">
    <source>
        <dbReference type="PROSITE" id="PS50956"/>
    </source>
</evidence>
<dbReference type="CDD" id="cd00090">
    <property type="entry name" value="HTH_ARSR"/>
    <property type="match status" value="1"/>
</dbReference>
<dbReference type="AlphaFoldDB" id="A0A437QE36"/>
<dbReference type="InterPro" id="IPR011991">
    <property type="entry name" value="ArsR-like_HTH"/>
</dbReference>
<proteinExistence type="predicted"/>
<dbReference type="InterPro" id="IPR019887">
    <property type="entry name" value="Tscrpt_reg_AsnC/Lrp_C"/>
</dbReference>
<keyword evidence="6" id="KW-1185">Reference proteome</keyword>
<dbReference type="PANTHER" id="PTHR30154">
    <property type="entry name" value="LEUCINE-RESPONSIVE REGULATORY PROTEIN"/>
    <property type="match status" value="1"/>
</dbReference>
<evidence type="ECO:0000256" key="1">
    <source>
        <dbReference type="ARBA" id="ARBA00023015"/>
    </source>
</evidence>
<feature type="domain" description="HTH asnC-type" evidence="4">
    <location>
        <begin position="2"/>
        <end position="63"/>
    </location>
</feature>
<evidence type="ECO:0000256" key="3">
    <source>
        <dbReference type="ARBA" id="ARBA00023163"/>
    </source>
</evidence>
<dbReference type="GO" id="GO:0043565">
    <property type="term" value="F:sequence-specific DNA binding"/>
    <property type="evidence" value="ECO:0007669"/>
    <property type="project" value="InterPro"/>
</dbReference>
<evidence type="ECO:0000313" key="5">
    <source>
        <dbReference type="EMBL" id="RVU32797.1"/>
    </source>
</evidence>
<keyword evidence="1" id="KW-0805">Transcription regulation</keyword>
<sequence>MLDSIDKRILDLLQRDCTLSVSDIAEQVNLSTTPCWKRIRKLETEGYIKARVALLNSRKLGAGVSVFVHIKTKHHDAQWLTQFAETLQQFDEIMECYRMAGEWDYLLRVATSDIESFDHFYKQLISAVDGLADVTSSFAMEEIKYTTRLPLK</sequence>
<dbReference type="GO" id="GO:0006355">
    <property type="term" value="P:regulation of DNA-templated transcription"/>
    <property type="evidence" value="ECO:0007669"/>
    <property type="project" value="UniProtKB-ARBA"/>
</dbReference>
<dbReference type="Pfam" id="PF13412">
    <property type="entry name" value="HTH_24"/>
    <property type="match status" value="1"/>
</dbReference>
<keyword evidence="2" id="KW-0238">DNA-binding</keyword>
<keyword evidence="3" id="KW-0804">Transcription</keyword>
<dbReference type="Gene3D" id="3.30.70.920">
    <property type="match status" value="1"/>
</dbReference>
<dbReference type="InterPro" id="IPR036390">
    <property type="entry name" value="WH_DNA-bd_sf"/>
</dbReference>